<dbReference type="Gene3D" id="3.10.580.10">
    <property type="entry name" value="CBS-domain"/>
    <property type="match status" value="1"/>
</dbReference>
<dbReference type="InterPro" id="IPR000644">
    <property type="entry name" value="CBS_dom"/>
</dbReference>
<accession>A0A5K7ZYM5</accession>
<organism evidence="4 5">
    <name type="scientific">Desulfosarcina ovata subsp. sediminis</name>
    <dbReference type="NCBI Taxonomy" id="885957"/>
    <lineage>
        <taxon>Bacteria</taxon>
        <taxon>Pseudomonadati</taxon>
        <taxon>Thermodesulfobacteriota</taxon>
        <taxon>Desulfobacteria</taxon>
        <taxon>Desulfobacterales</taxon>
        <taxon>Desulfosarcinaceae</taxon>
        <taxon>Desulfosarcina</taxon>
    </lineage>
</organism>
<dbReference type="EMBL" id="AP021876">
    <property type="protein sequence ID" value="BBO85246.1"/>
    <property type="molecule type" value="Genomic_DNA"/>
</dbReference>
<dbReference type="PROSITE" id="PS51371">
    <property type="entry name" value="CBS"/>
    <property type="match status" value="2"/>
</dbReference>
<evidence type="ECO:0000313" key="4">
    <source>
        <dbReference type="EMBL" id="BBO85246.1"/>
    </source>
</evidence>
<dbReference type="InterPro" id="IPR046342">
    <property type="entry name" value="CBS_dom_sf"/>
</dbReference>
<proteinExistence type="predicted"/>
<sequence length="158" mass="17088">MLAKEIMTRNPVTVTDSMEIIKAAKKLLDNRINGMPVMNDTGKLVGILCQSDIIAQQKKLPVPSLFSFLDGYISLPSMKNVEKEVRKIAAITVADAMTPNPITVSPDSGIETVAALMVDHNLHTLPVVEDGQLVGVVGKEDILRTLMPAERSLAKEAP</sequence>
<dbReference type="PANTHER" id="PTHR43080:SF2">
    <property type="entry name" value="CBS DOMAIN-CONTAINING PROTEIN"/>
    <property type="match status" value="1"/>
</dbReference>
<dbReference type="InterPro" id="IPR051257">
    <property type="entry name" value="Diverse_CBS-Domain"/>
</dbReference>
<dbReference type="RefSeq" id="WP_155324911.1">
    <property type="nucleotide sequence ID" value="NZ_AP021876.1"/>
</dbReference>
<dbReference type="CDD" id="cd04586">
    <property type="entry name" value="CBS_pair_BON_assoc"/>
    <property type="match status" value="1"/>
</dbReference>
<keyword evidence="1 2" id="KW-0129">CBS domain</keyword>
<dbReference type="AlphaFoldDB" id="A0A5K7ZYM5"/>
<evidence type="ECO:0000256" key="2">
    <source>
        <dbReference type="PROSITE-ProRule" id="PRU00703"/>
    </source>
</evidence>
<dbReference type="PANTHER" id="PTHR43080">
    <property type="entry name" value="CBS DOMAIN-CONTAINING PROTEIN CBSX3, MITOCHONDRIAL"/>
    <property type="match status" value="1"/>
</dbReference>
<gene>
    <name evidence="4" type="ORF">DSCO28_58120</name>
</gene>
<evidence type="ECO:0000313" key="5">
    <source>
        <dbReference type="Proteomes" id="UP000425960"/>
    </source>
</evidence>
<name>A0A5K7ZYM5_9BACT</name>
<dbReference type="KEGG" id="dov:DSCO28_58120"/>
<dbReference type="SMART" id="SM00116">
    <property type="entry name" value="CBS"/>
    <property type="match status" value="2"/>
</dbReference>
<dbReference type="Pfam" id="PF00571">
    <property type="entry name" value="CBS"/>
    <property type="match status" value="2"/>
</dbReference>
<dbReference type="SUPFAM" id="SSF54631">
    <property type="entry name" value="CBS-domain pair"/>
    <property type="match status" value="1"/>
</dbReference>
<feature type="domain" description="CBS" evidence="3">
    <location>
        <begin position="7"/>
        <end position="64"/>
    </location>
</feature>
<feature type="domain" description="CBS" evidence="3">
    <location>
        <begin position="97"/>
        <end position="153"/>
    </location>
</feature>
<dbReference type="Proteomes" id="UP000425960">
    <property type="component" value="Chromosome"/>
</dbReference>
<protein>
    <submittedName>
        <fullName evidence="4">Membrane protein</fullName>
    </submittedName>
</protein>
<evidence type="ECO:0000256" key="1">
    <source>
        <dbReference type="ARBA" id="ARBA00023122"/>
    </source>
</evidence>
<evidence type="ECO:0000259" key="3">
    <source>
        <dbReference type="PROSITE" id="PS51371"/>
    </source>
</evidence>
<reference evidence="4 5" key="1">
    <citation type="submission" date="2019-11" db="EMBL/GenBank/DDBJ databases">
        <title>Comparative genomics of hydrocarbon-degrading Desulfosarcina strains.</title>
        <authorList>
            <person name="Watanabe M."/>
            <person name="Kojima H."/>
            <person name="Fukui M."/>
        </authorList>
    </citation>
    <scope>NUCLEOTIDE SEQUENCE [LARGE SCALE GENOMIC DNA]</scope>
    <source>
        <strain evidence="4 5">28bB2T</strain>
    </source>
</reference>